<accession>A0A841PV17</accession>
<keyword evidence="4" id="KW-1185">Reference proteome</keyword>
<proteinExistence type="predicted"/>
<dbReference type="PIRSF" id="PIRSF036778">
    <property type="entry name" value="UCP036778"/>
    <property type="match status" value="1"/>
</dbReference>
<feature type="domain" description="Xylose isomerase-like TIM barrel" evidence="2">
    <location>
        <begin position="101"/>
        <end position="310"/>
    </location>
</feature>
<dbReference type="InterPro" id="IPR036237">
    <property type="entry name" value="Xyl_isomerase-like_sf"/>
</dbReference>
<dbReference type="EMBL" id="JACHEF010000011">
    <property type="protein sequence ID" value="MBB6413892.1"/>
    <property type="molecule type" value="Genomic_DNA"/>
</dbReference>
<gene>
    <name evidence="3" type="ORF">HNQ71_006601</name>
</gene>
<reference evidence="3 4" key="1">
    <citation type="submission" date="2020-08" db="EMBL/GenBank/DDBJ databases">
        <title>Genomic Encyclopedia of Type Strains, Phase IV (KMG-IV): sequencing the most valuable type-strain genomes for metagenomic binning, comparative biology and taxonomic classification.</title>
        <authorList>
            <person name="Goeker M."/>
        </authorList>
    </citation>
    <scope>NUCLEOTIDE SEQUENCE [LARGE SCALE GENOMIC DNA]</scope>
    <source>
        <strain evidence="3 4">DSM 100039</strain>
    </source>
</reference>
<sequence length="319" mass="34550">MMGFYHERSSFLSQMKERSIDCHPGLLNQRAVATRQKSNSRERRPRLTKGKSQAMRQASPRFALDHLAGSRLDVRAFFALARDQGLTDILFSNSFAPGMAASARGMPASDVRSAAAEAGVTIITVNALQRFNEWTPARQAEASKIADYAADCGAEALVLVPVNDGSWPANAERHGNLPVALSALKPILQSRGLIGLIEPLGFKTCSLRSKKEAAKAIAAVDGRSVFRLVHDTFHHTLAGETFFSCELTGLVHISGVNDPTFWIYPNRVLGGSDNGSQIRALLDGGYAGPFSFELVEEVHALDDLAGALAASIDLIRRDY</sequence>
<protein>
    <submittedName>
        <fullName evidence="3">2-keto-myo-inositol isomerase</fullName>
        <ecNumber evidence="3">5.3.99.11</ecNumber>
    </submittedName>
</protein>
<feature type="region of interest" description="Disordered" evidence="1">
    <location>
        <begin position="26"/>
        <end position="56"/>
    </location>
</feature>
<evidence type="ECO:0000259" key="2">
    <source>
        <dbReference type="Pfam" id="PF01261"/>
    </source>
</evidence>
<organism evidence="3 4">
    <name type="scientific">Mesorhizobium sangaii</name>
    <dbReference type="NCBI Taxonomy" id="505389"/>
    <lineage>
        <taxon>Bacteria</taxon>
        <taxon>Pseudomonadati</taxon>
        <taxon>Pseudomonadota</taxon>
        <taxon>Alphaproteobacteria</taxon>
        <taxon>Hyphomicrobiales</taxon>
        <taxon>Phyllobacteriaceae</taxon>
        <taxon>Mesorhizobium</taxon>
    </lineage>
</organism>
<dbReference type="GO" id="GO:0016853">
    <property type="term" value="F:isomerase activity"/>
    <property type="evidence" value="ECO:0007669"/>
    <property type="project" value="UniProtKB-KW"/>
</dbReference>
<dbReference type="EC" id="5.3.99.11" evidence="3"/>
<dbReference type="Gene3D" id="3.20.20.150">
    <property type="entry name" value="Divalent-metal-dependent TIM barrel enzymes"/>
    <property type="match status" value="1"/>
</dbReference>
<dbReference type="AlphaFoldDB" id="A0A841PV17"/>
<evidence type="ECO:0000313" key="4">
    <source>
        <dbReference type="Proteomes" id="UP000556329"/>
    </source>
</evidence>
<dbReference type="InterPro" id="IPR013022">
    <property type="entry name" value="Xyl_isomerase-like_TIM-brl"/>
</dbReference>
<evidence type="ECO:0000256" key="1">
    <source>
        <dbReference type="SAM" id="MobiDB-lite"/>
    </source>
</evidence>
<dbReference type="Pfam" id="PF01261">
    <property type="entry name" value="AP_endonuc_2"/>
    <property type="match status" value="1"/>
</dbReference>
<dbReference type="Proteomes" id="UP000556329">
    <property type="component" value="Unassembled WGS sequence"/>
</dbReference>
<dbReference type="SUPFAM" id="SSF51658">
    <property type="entry name" value="Xylose isomerase-like"/>
    <property type="match status" value="1"/>
</dbReference>
<evidence type="ECO:0000313" key="3">
    <source>
        <dbReference type="EMBL" id="MBB6413892.1"/>
    </source>
</evidence>
<dbReference type="InterPro" id="IPR014621">
    <property type="entry name" value="UCP036778_sugar_epimerase"/>
</dbReference>
<keyword evidence="3" id="KW-0413">Isomerase</keyword>
<name>A0A841PV17_9HYPH</name>
<comment type="caution">
    <text evidence="3">The sequence shown here is derived from an EMBL/GenBank/DDBJ whole genome shotgun (WGS) entry which is preliminary data.</text>
</comment>